<evidence type="ECO:0000256" key="1">
    <source>
        <dbReference type="SAM" id="MobiDB-lite"/>
    </source>
</evidence>
<evidence type="ECO:0000313" key="4">
    <source>
        <dbReference type="Proteomes" id="UP000298615"/>
    </source>
</evidence>
<protein>
    <submittedName>
        <fullName evidence="3">WxL domain-containing protein</fullName>
    </submittedName>
</protein>
<sequence>MKYTKLLSTAVLGAMTLGMVTPAFAEVEPAVGEGRIEFTADTSPEGVIDPENPGTGVTPEEPGEGVKPGKEGPLQIVWVSNLKFGSMPASLTGIDVDAAATNVGTKTEPILRGNFVQIADKRFDKDPGQGWTLSAQMTKQFTEVVSETEDVTNYGNSVLNGSTITYKNANIEKSSNQDVIEMPTTASEDPVLSLEGGSKEMMSAAQGQGFGNWAVEYGDSRANTEATSVHLNVPTRVAMKATNYKAEITWTLSELDTPLEP</sequence>
<dbReference type="Pfam" id="PF13731">
    <property type="entry name" value="WxL"/>
    <property type="match status" value="1"/>
</dbReference>
<keyword evidence="2" id="KW-0732">Signal</keyword>
<feature type="chain" id="PRO_5044265172" evidence="2">
    <location>
        <begin position="26"/>
        <end position="261"/>
    </location>
</feature>
<dbReference type="RefSeq" id="WP_136952334.1">
    <property type="nucleotide sequence ID" value="NZ_CP039712.1"/>
</dbReference>
<dbReference type="KEGG" id="vao:FA707_00160"/>
<organism evidence="3 4">
    <name type="scientific">Vagococcus zengguangii</name>
    <dbReference type="NCBI Taxonomy" id="2571750"/>
    <lineage>
        <taxon>Bacteria</taxon>
        <taxon>Bacillati</taxon>
        <taxon>Bacillota</taxon>
        <taxon>Bacilli</taxon>
        <taxon>Lactobacillales</taxon>
        <taxon>Enterococcaceae</taxon>
        <taxon>Vagococcus</taxon>
    </lineage>
</organism>
<dbReference type="Proteomes" id="UP000298615">
    <property type="component" value="Chromosome"/>
</dbReference>
<evidence type="ECO:0000256" key="2">
    <source>
        <dbReference type="SAM" id="SignalP"/>
    </source>
</evidence>
<feature type="compositionally biased region" description="Low complexity" evidence="1">
    <location>
        <begin position="50"/>
        <end position="60"/>
    </location>
</feature>
<feature type="region of interest" description="Disordered" evidence="1">
    <location>
        <begin position="42"/>
        <end position="71"/>
    </location>
</feature>
<evidence type="ECO:0000313" key="3">
    <source>
        <dbReference type="EMBL" id="QCI85473.1"/>
    </source>
</evidence>
<proteinExistence type="predicted"/>
<dbReference type="OrthoDB" id="2182753at2"/>
<name>A0A4D7CR54_9ENTE</name>
<dbReference type="AlphaFoldDB" id="A0A4D7CR54"/>
<dbReference type="EMBL" id="CP039712">
    <property type="protein sequence ID" value="QCI85473.1"/>
    <property type="molecule type" value="Genomic_DNA"/>
</dbReference>
<keyword evidence="4" id="KW-1185">Reference proteome</keyword>
<accession>A0A4D7CR54</accession>
<feature type="signal peptide" evidence="2">
    <location>
        <begin position="1"/>
        <end position="25"/>
    </location>
</feature>
<gene>
    <name evidence="3" type="ORF">FA707_00160</name>
</gene>
<reference evidence="3 4" key="1">
    <citation type="submission" date="2019-04" db="EMBL/GenBank/DDBJ databases">
        <title>Vagococcus sp. nov., isolated from faeces of yaks (Bos grunniens).</title>
        <authorList>
            <person name="Ge Y."/>
        </authorList>
    </citation>
    <scope>NUCLEOTIDE SEQUENCE [LARGE SCALE GENOMIC DNA]</scope>
    <source>
        <strain evidence="3 4">MN-17</strain>
    </source>
</reference>
<dbReference type="InterPro" id="IPR027994">
    <property type="entry name" value="WxL_dom"/>
</dbReference>